<feature type="compositionally biased region" description="Basic and acidic residues" evidence="1">
    <location>
        <begin position="58"/>
        <end position="87"/>
    </location>
</feature>
<dbReference type="EMBL" id="NDHI03003565">
    <property type="protein sequence ID" value="PNJ20491.1"/>
    <property type="molecule type" value="Genomic_DNA"/>
</dbReference>
<accession>A0A2J8SI84</accession>
<protein>
    <submittedName>
        <fullName evidence="2">TRNP1 isoform 3</fullName>
    </submittedName>
</protein>
<comment type="caution">
    <text evidence="2">The sequence shown here is derived from an EMBL/GenBank/DDBJ whole genome shotgun (WGS) entry which is preliminary data.</text>
</comment>
<proteinExistence type="predicted"/>
<reference evidence="2" key="1">
    <citation type="submission" date="2017-12" db="EMBL/GenBank/DDBJ databases">
        <title>High-resolution comparative analysis of great ape genomes.</title>
        <authorList>
            <person name="Pollen A."/>
            <person name="Hastie A."/>
            <person name="Hormozdiari F."/>
            <person name="Dougherty M."/>
            <person name="Liu R."/>
            <person name="Chaisson M."/>
            <person name="Hoppe E."/>
            <person name="Hill C."/>
            <person name="Pang A."/>
            <person name="Hillier L."/>
            <person name="Baker C."/>
            <person name="Armstrong J."/>
            <person name="Shendure J."/>
            <person name="Paten B."/>
            <person name="Wilson R."/>
            <person name="Chao H."/>
            <person name="Schneider V."/>
            <person name="Ventura M."/>
            <person name="Kronenberg Z."/>
            <person name="Murali S."/>
            <person name="Gordon D."/>
            <person name="Cantsilieris S."/>
            <person name="Munson K."/>
            <person name="Nelson B."/>
            <person name="Raja A."/>
            <person name="Underwood J."/>
            <person name="Diekhans M."/>
            <person name="Fiddes I."/>
            <person name="Haussler D."/>
            <person name="Eichler E."/>
        </authorList>
    </citation>
    <scope>NUCLEOTIDE SEQUENCE [LARGE SCALE GENOMIC DNA]</scope>
    <source>
        <strain evidence="2">Susie</strain>
    </source>
</reference>
<evidence type="ECO:0000313" key="2">
    <source>
        <dbReference type="EMBL" id="PNJ20491.1"/>
    </source>
</evidence>
<name>A0A2J8SI84_PONAB</name>
<evidence type="ECO:0000256" key="1">
    <source>
        <dbReference type="SAM" id="MobiDB-lite"/>
    </source>
</evidence>
<gene>
    <name evidence="2" type="ORF">CR201_G0042621</name>
</gene>
<sequence length="135" mass="14782">MCRLGGRIQGVPVSDWLCRPSLRPCSIRCADGGRGSGVGAVAVSSCSARPAAPPPRSADLHARTPGHPDRLRRGADRPTDRGRRLDGLRIRRKRQWGARGPVEEAELLPTPQSLHSMDLDLWIRLSPWALPSGRR</sequence>
<organism evidence="2">
    <name type="scientific">Pongo abelii</name>
    <name type="common">Sumatran orangutan</name>
    <name type="synonym">Pongo pygmaeus abelii</name>
    <dbReference type="NCBI Taxonomy" id="9601"/>
    <lineage>
        <taxon>Eukaryota</taxon>
        <taxon>Metazoa</taxon>
        <taxon>Chordata</taxon>
        <taxon>Craniata</taxon>
        <taxon>Vertebrata</taxon>
        <taxon>Euteleostomi</taxon>
        <taxon>Mammalia</taxon>
        <taxon>Eutheria</taxon>
        <taxon>Euarchontoglires</taxon>
        <taxon>Primates</taxon>
        <taxon>Haplorrhini</taxon>
        <taxon>Catarrhini</taxon>
        <taxon>Hominidae</taxon>
        <taxon>Pongo</taxon>
    </lineage>
</organism>
<dbReference type="AlphaFoldDB" id="A0A2J8SI84"/>
<feature type="region of interest" description="Disordered" evidence="1">
    <location>
        <begin position="47"/>
        <end position="87"/>
    </location>
</feature>